<keyword evidence="9" id="KW-1185">Reference proteome</keyword>
<dbReference type="Gene3D" id="1.20.950.20">
    <property type="entry name" value="Transmembrane di-heme cytochromes, Chain C"/>
    <property type="match status" value="1"/>
</dbReference>
<dbReference type="OrthoDB" id="9787143at2"/>
<dbReference type="AlphaFoldDB" id="A0A1T4NRQ4"/>
<proteinExistence type="predicted"/>
<dbReference type="PANTHER" id="PTHR30485:SF1">
    <property type="entry name" value="CYTOCHROME YDHU-RELATED"/>
    <property type="match status" value="1"/>
</dbReference>
<keyword evidence="4 6" id="KW-1133">Transmembrane helix</keyword>
<feature type="transmembrane region" description="Helical" evidence="6">
    <location>
        <begin position="65"/>
        <end position="87"/>
    </location>
</feature>
<dbReference type="Proteomes" id="UP000189933">
    <property type="component" value="Unassembled WGS sequence"/>
</dbReference>
<reference evidence="9" key="1">
    <citation type="submission" date="2017-02" db="EMBL/GenBank/DDBJ databases">
        <authorList>
            <person name="Varghese N."/>
            <person name="Submissions S."/>
        </authorList>
    </citation>
    <scope>NUCLEOTIDE SEQUENCE [LARGE SCALE GENOMIC DNA]</scope>
    <source>
        <strain evidence="9">DSM 16521</strain>
    </source>
</reference>
<evidence type="ECO:0000256" key="6">
    <source>
        <dbReference type="SAM" id="Phobius"/>
    </source>
</evidence>
<organism evidence="8 9">
    <name type="scientific">Carboxydocella sporoproducens DSM 16521</name>
    <dbReference type="NCBI Taxonomy" id="1121270"/>
    <lineage>
        <taxon>Bacteria</taxon>
        <taxon>Bacillati</taxon>
        <taxon>Bacillota</taxon>
        <taxon>Clostridia</taxon>
        <taxon>Eubacteriales</taxon>
        <taxon>Clostridiales Family XVI. Incertae Sedis</taxon>
        <taxon>Carboxydocella</taxon>
    </lineage>
</organism>
<evidence type="ECO:0000256" key="1">
    <source>
        <dbReference type="ARBA" id="ARBA00004651"/>
    </source>
</evidence>
<dbReference type="RefSeq" id="WP_078665092.1">
    <property type="nucleotide sequence ID" value="NZ_FUXM01000008.1"/>
</dbReference>
<dbReference type="Pfam" id="PF01292">
    <property type="entry name" value="Ni_hydr_CYTB"/>
    <property type="match status" value="1"/>
</dbReference>
<feature type="domain" description="Cytochrome b561 bacterial/Ni-hydrogenase" evidence="7">
    <location>
        <begin position="12"/>
        <end position="201"/>
    </location>
</feature>
<dbReference type="InterPro" id="IPR011577">
    <property type="entry name" value="Cyt_b561_bac/Ni-Hgenase"/>
</dbReference>
<dbReference type="SUPFAM" id="SSF81342">
    <property type="entry name" value="Transmembrane di-heme cytochromes"/>
    <property type="match status" value="1"/>
</dbReference>
<dbReference type="PANTHER" id="PTHR30485">
    <property type="entry name" value="NI/FE-HYDROGENASE 1 B-TYPE CYTOCHROME SUBUNIT"/>
    <property type="match status" value="1"/>
</dbReference>
<evidence type="ECO:0000313" key="8">
    <source>
        <dbReference type="EMBL" id="SJZ81943.1"/>
    </source>
</evidence>
<evidence type="ECO:0000256" key="5">
    <source>
        <dbReference type="ARBA" id="ARBA00023136"/>
    </source>
</evidence>
<keyword evidence="2" id="KW-1003">Cell membrane</keyword>
<evidence type="ECO:0000259" key="7">
    <source>
        <dbReference type="Pfam" id="PF01292"/>
    </source>
</evidence>
<feature type="transmembrane region" description="Helical" evidence="6">
    <location>
        <begin position="19"/>
        <end position="37"/>
    </location>
</feature>
<evidence type="ECO:0000256" key="2">
    <source>
        <dbReference type="ARBA" id="ARBA00022475"/>
    </source>
</evidence>
<dbReference type="GO" id="GO:0020037">
    <property type="term" value="F:heme binding"/>
    <property type="evidence" value="ECO:0007669"/>
    <property type="project" value="TreeGrafter"/>
</dbReference>
<evidence type="ECO:0000313" key="9">
    <source>
        <dbReference type="Proteomes" id="UP000189933"/>
    </source>
</evidence>
<protein>
    <submittedName>
        <fullName evidence="8">Formate dehydrogenase, gamma subunit</fullName>
    </submittedName>
</protein>
<dbReference type="EMBL" id="FUXM01000008">
    <property type="protein sequence ID" value="SJZ81943.1"/>
    <property type="molecule type" value="Genomic_DNA"/>
</dbReference>
<keyword evidence="5 6" id="KW-0472">Membrane</keyword>
<feature type="transmembrane region" description="Helical" evidence="6">
    <location>
        <begin position="160"/>
        <end position="188"/>
    </location>
</feature>
<evidence type="ECO:0000256" key="3">
    <source>
        <dbReference type="ARBA" id="ARBA00022692"/>
    </source>
</evidence>
<feature type="transmembrane region" description="Helical" evidence="6">
    <location>
        <begin position="128"/>
        <end position="148"/>
    </location>
</feature>
<comment type="subcellular location">
    <subcellularLocation>
        <location evidence="1">Cell membrane</location>
        <topology evidence="1">Multi-pass membrane protein</topology>
    </subcellularLocation>
</comment>
<gene>
    <name evidence="8" type="ORF">SAMN02745885_00998</name>
</gene>
<evidence type="ECO:0000256" key="4">
    <source>
        <dbReference type="ARBA" id="ARBA00022989"/>
    </source>
</evidence>
<sequence length="228" mass="25716">MAILHEEGKVIRHKLATRIIHWLVALSTFTLFFSGIMQMPMAKRYGIASIPGLQWSANFALTLKIHYWAAAVLIFAAFYHLALMIILKEYDILPRQGDLKESIHIIKCMLTGQPEPEHDKYLAEQRVAYGYMAISFALIIITGALKVYKNMPGVDLSPDTVWWLATLHNIGTGMLAFGIVAHLAAFLIKENRHLLPSMLNGKVSLEYCLRRHPLRMAKLMGMGKKEGA</sequence>
<keyword evidence="3 6" id="KW-0812">Transmembrane</keyword>
<dbReference type="GO" id="GO:0022904">
    <property type="term" value="P:respiratory electron transport chain"/>
    <property type="evidence" value="ECO:0007669"/>
    <property type="project" value="InterPro"/>
</dbReference>
<dbReference type="InterPro" id="IPR016174">
    <property type="entry name" value="Di-haem_cyt_TM"/>
</dbReference>
<dbReference type="GO" id="GO:0009055">
    <property type="term" value="F:electron transfer activity"/>
    <property type="evidence" value="ECO:0007669"/>
    <property type="project" value="InterPro"/>
</dbReference>
<accession>A0A1T4NRQ4</accession>
<dbReference type="InterPro" id="IPR051542">
    <property type="entry name" value="Hydrogenase_cytochrome"/>
</dbReference>
<name>A0A1T4NRQ4_9FIRM</name>
<dbReference type="GO" id="GO:0005886">
    <property type="term" value="C:plasma membrane"/>
    <property type="evidence" value="ECO:0007669"/>
    <property type="project" value="UniProtKB-SubCell"/>
</dbReference>